<gene>
    <name evidence="1" type="ORF">NA57DRAFT_77079</name>
</gene>
<protein>
    <recommendedName>
        <fullName evidence="3">Carboxymuconolactone decarboxylase-like domain-containing protein</fullName>
    </recommendedName>
</protein>
<dbReference type="OrthoDB" id="9998495at2759"/>
<comment type="caution">
    <text evidence="1">The sequence shown here is derived from an EMBL/GenBank/DDBJ whole genome shotgun (WGS) entry which is preliminary data.</text>
</comment>
<dbReference type="Gene3D" id="1.20.1290.10">
    <property type="entry name" value="AhpD-like"/>
    <property type="match status" value="1"/>
</dbReference>
<dbReference type="SUPFAM" id="SSF69118">
    <property type="entry name" value="AhpD-like"/>
    <property type="match status" value="1"/>
</dbReference>
<dbReference type="InterPro" id="IPR029032">
    <property type="entry name" value="AhpD-like"/>
</dbReference>
<dbReference type="PANTHER" id="PTHR34846:SF11">
    <property type="entry name" value="4-CARBOXYMUCONOLACTONE DECARBOXYLASE FAMILY PROTEIN (AFU_ORTHOLOGUE AFUA_6G11590)"/>
    <property type="match status" value="1"/>
</dbReference>
<evidence type="ECO:0000313" key="2">
    <source>
        <dbReference type="Proteomes" id="UP000799772"/>
    </source>
</evidence>
<evidence type="ECO:0008006" key="3">
    <source>
        <dbReference type="Google" id="ProtNLM"/>
    </source>
</evidence>
<proteinExistence type="predicted"/>
<dbReference type="EMBL" id="ML978127">
    <property type="protein sequence ID" value="KAF2098290.1"/>
    <property type="molecule type" value="Genomic_DNA"/>
</dbReference>
<dbReference type="Proteomes" id="UP000799772">
    <property type="component" value="Unassembled WGS sequence"/>
</dbReference>
<sequence length="193" mass="21496">MRLTYVDHSDNKEDQEFIDELTKERAERGVPLGAIYKTLLGSPTICKSYHVFFNDIRYHSSVPAGINELGICRVAALNGAAYQWAAHNPLMKKGGVSEEGAETVRTAPLYKLGEDGEGGLTKREWLVLRYADHVTNLTVTDEVFKATMEVMDNEQQMLELTMAIAAYNATSRVLRALDVGEMQHTEVGKGVHH</sequence>
<accession>A0A9P4M5W2</accession>
<organism evidence="1 2">
    <name type="scientific">Rhizodiscina lignyota</name>
    <dbReference type="NCBI Taxonomy" id="1504668"/>
    <lineage>
        <taxon>Eukaryota</taxon>
        <taxon>Fungi</taxon>
        <taxon>Dikarya</taxon>
        <taxon>Ascomycota</taxon>
        <taxon>Pezizomycotina</taxon>
        <taxon>Dothideomycetes</taxon>
        <taxon>Pleosporomycetidae</taxon>
        <taxon>Aulographales</taxon>
        <taxon>Rhizodiscinaceae</taxon>
        <taxon>Rhizodiscina</taxon>
    </lineage>
</organism>
<keyword evidence="2" id="KW-1185">Reference proteome</keyword>
<dbReference type="AlphaFoldDB" id="A0A9P4M5W2"/>
<reference evidence="1" key="1">
    <citation type="journal article" date="2020" name="Stud. Mycol.">
        <title>101 Dothideomycetes genomes: a test case for predicting lifestyles and emergence of pathogens.</title>
        <authorList>
            <person name="Haridas S."/>
            <person name="Albert R."/>
            <person name="Binder M."/>
            <person name="Bloem J."/>
            <person name="Labutti K."/>
            <person name="Salamov A."/>
            <person name="Andreopoulos B."/>
            <person name="Baker S."/>
            <person name="Barry K."/>
            <person name="Bills G."/>
            <person name="Bluhm B."/>
            <person name="Cannon C."/>
            <person name="Castanera R."/>
            <person name="Culley D."/>
            <person name="Daum C."/>
            <person name="Ezra D."/>
            <person name="Gonzalez J."/>
            <person name="Henrissat B."/>
            <person name="Kuo A."/>
            <person name="Liang C."/>
            <person name="Lipzen A."/>
            <person name="Lutzoni F."/>
            <person name="Magnuson J."/>
            <person name="Mondo S."/>
            <person name="Nolan M."/>
            <person name="Ohm R."/>
            <person name="Pangilinan J."/>
            <person name="Park H.-J."/>
            <person name="Ramirez L."/>
            <person name="Alfaro M."/>
            <person name="Sun H."/>
            <person name="Tritt A."/>
            <person name="Yoshinaga Y."/>
            <person name="Zwiers L.-H."/>
            <person name="Turgeon B."/>
            <person name="Goodwin S."/>
            <person name="Spatafora J."/>
            <person name="Crous P."/>
            <person name="Grigoriev I."/>
        </authorList>
    </citation>
    <scope>NUCLEOTIDE SEQUENCE</scope>
    <source>
        <strain evidence="1">CBS 133067</strain>
    </source>
</reference>
<name>A0A9P4M5W2_9PEZI</name>
<dbReference type="PANTHER" id="PTHR34846">
    <property type="entry name" value="4-CARBOXYMUCONOLACTONE DECARBOXYLASE FAMILY PROTEIN (AFU_ORTHOLOGUE AFUA_6G11590)"/>
    <property type="match status" value="1"/>
</dbReference>
<evidence type="ECO:0000313" key="1">
    <source>
        <dbReference type="EMBL" id="KAF2098290.1"/>
    </source>
</evidence>